<dbReference type="PANTHER" id="PTHR19845:SF0">
    <property type="entry name" value="KATANIN P80 WD40 REPEAT-CONTAINING SUBUNIT B1"/>
    <property type="match status" value="1"/>
</dbReference>
<evidence type="ECO:0000313" key="6">
    <source>
        <dbReference type="Proteomes" id="UP000585474"/>
    </source>
</evidence>
<evidence type="ECO:0000256" key="3">
    <source>
        <dbReference type="ARBA" id="ARBA00023212"/>
    </source>
</evidence>
<dbReference type="GO" id="GO:0007019">
    <property type="term" value="P:microtubule depolymerization"/>
    <property type="evidence" value="ECO:0007669"/>
    <property type="project" value="TreeGrafter"/>
</dbReference>
<dbReference type="PANTHER" id="PTHR19845">
    <property type="entry name" value="KATANIN P80 SUBUNIT"/>
    <property type="match status" value="1"/>
</dbReference>
<evidence type="ECO:0000259" key="4">
    <source>
        <dbReference type="Pfam" id="PF13925"/>
    </source>
</evidence>
<gene>
    <name evidence="5" type="ORF">Acr_25g0002180</name>
</gene>
<dbReference type="AlphaFoldDB" id="A0A7J0GYA3"/>
<evidence type="ECO:0000313" key="5">
    <source>
        <dbReference type="EMBL" id="GFZ15809.1"/>
    </source>
</evidence>
<dbReference type="OrthoDB" id="1745659at2759"/>
<accession>A0A7J0GYA3</accession>
<protein>
    <submittedName>
        <fullName evidence="5">Transducin/WD40 repeat-like superfamily protein</fullName>
    </submittedName>
</protein>
<dbReference type="Proteomes" id="UP000585474">
    <property type="component" value="Unassembled WGS sequence"/>
</dbReference>
<dbReference type="Pfam" id="PF13925">
    <property type="entry name" value="Katanin_con80"/>
    <property type="match status" value="1"/>
</dbReference>
<reference evidence="5 6" key="1">
    <citation type="submission" date="2019-07" db="EMBL/GenBank/DDBJ databases">
        <title>De Novo Assembly of kiwifruit Actinidia rufa.</title>
        <authorList>
            <person name="Sugita-Konishi S."/>
            <person name="Sato K."/>
            <person name="Mori E."/>
            <person name="Abe Y."/>
            <person name="Kisaki G."/>
            <person name="Hamano K."/>
            <person name="Suezawa K."/>
            <person name="Otani M."/>
            <person name="Fukuda T."/>
            <person name="Manabe T."/>
            <person name="Gomi K."/>
            <person name="Tabuchi M."/>
            <person name="Akimitsu K."/>
            <person name="Kataoka I."/>
        </authorList>
    </citation>
    <scope>NUCLEOTIDE SEQUENCE [LARGE SCALE GENOMIC DNA]</scope>
    <source>
        <strain evidence="6">cv. Fuchu</strain>
    </source>
</reference>
<comment type="caution">
    <text evidence="5">The sequence shown here is derived from an EMBL/GenBank/DDBJ whole genome shotgun (WGS) entry which is preliminary data.</text>
</comment>
<keyword evidence="6" id="KW-1185">Reference proteome</keyword>
<evidence type="ECO:0000256" key="2">
    <source>
        <dbReference type="ARBA" id="ARBA00022490"/>
    </source>
</evidence>
<proteinExistence type="predicted"/>
<keyword evidence="3" id="KW-0206">Cytoskeleton</keyword>
<organism evidence="5 6">
    <name type="scientific">Actinidia rufa</name>
    <dbReference type="NCBI Taxonomy" id="165716"/>
    <lineage>
        <taxon>Eukaryota</taxon>
        <taxon>Viridiplantae</taxon>
        <taxon>Streptophyta</taxon>
        <taxon>Embryophyta</taxon>
        <taxon>Tracheophyta</taxon>
        <taxon>Spermatophyta</taxon>
        <taxon>Magnoliopsida</taxon>
        <taxon>eudicotyledons</taxon>
        <taxon>Gunneridae</taxon>
        <taxon>Pentapetalae</taxon>
        <taxon>asterids</taxon>
        <taxon>Ericales</taxon>
        <taxon>Actinidiaceae</taxon>
        <taxon>Actinidia</taxon>
    </lineage>
</organism>
<dbReference type="GO" id="GO:0008352">
    <property type="term" value="C:katanin complex"/>
    <property type="evidence" value="ECO:0007669"/>
    <property type="project" value="TreeGrafter"/>
</dbReference>
<comment type="subcellular location">
    <subcellularLocation>
        <location evidence="1">Cytoplasm</location>
        <location evidence="1">Cytoskeleton</location>
    </subcellularLocation>
</comment>
<dbReference type="InterPro" id="IPR028021">
    <property type="entry name" value="Katanin_C-terminal"/>
</dbReference>
<sequence>MLLKLVRVFGSVIYSTISASSSVGVDIEAEQRLERCNLCFIELEKVKRCLPVLTRRGGSIAKSAQALNLALQEVS</sequence>
<name>A0A7J0GYA3_9ERIC</name>
<evidence type="ECO:0000256" key="1">
    <source>
        <dbReference type="ARBA" id="ARBA00004245"/>
    </source>
</evidence>
<dbReference type="EMBL" id="BJWL01000025">
    <property type="protein sequence ID" value="GFZ15809.1"/>
    <property type="molecule type" value="Genomic_DNA"/>
</dbReference>
<keyword evidence="2" id="KW-0963">Cytoplasm</keyword>
<dbReference type="GO" id="GO:0008017">
    <property type="term" value="F:microtubule binding"/>
    <property type="evidence" value="ECO:0007669"/>
    <property type="project" value="InterPro"/>
</dbReference>
<feature type="domain" description="Katanin p80 subunit C-terminal" evidence="4">
    <location>
        <begin position="1"/>
        <end position="71"/>
    </location>
</feature>